<keyword evidence="7" id="KW-1185">Reference proteome</keyword>
<comment type="subcellular location">
    <subcellularLocation>
        <location evidence="1">Endomembrane system</location>
        <topology evidence="1">Multi-pass membrane protein</topology>
    </subcellularLocation>
</comment>
<organism evidence="6 7">
    <name type="scientific">Oikopleura dioica</name>
    <name type="common">Tunicate</name>
    <dbReference type="NCBI Taxonomy" id="34765"/>
    <lineage>
        <taxon>Eukaryota</taxon>
        <taxon>Metazoa</taxon>
        <taxon>Chordata</taxon>
        <taxon>Tunicata</taxon>
        <taxon>Appendicularia</taxon>
        <taxon>Copelata</taxon>
        <taxon>Oikopleuridae</taxon>
        <taxon>Oikopleura</taxon>
    </lineage>
</organism>
<feature type="transmembrane region" description="Helical" evidence="5">
    <location>
        <begin position="280"/>
        <end position="302"/>
    </location>
</feature>
<keyword evidence="5" id="KW-1133">Transmembrane helix</keyword>
<keyword evidence="5" id="KW-0472">Membrane</keyword>
<evidence type="ECO:0000313" key="6">
    <source>
        <dbReference type="EMBL" id="CAG5098523.1"/>
    </source>
</evidence>
<evidence type="ECO:0000256" key="5">
    <source>
        <dbReference type="SAM" id="Phobius"/>
    </source>
</evidence>
<evidence type="ECO:0000256" key="4">
    <source>
        <dbReference type="ARBA" id="ARBA00023065"/>
    </source>
</evidence>
<proteinExistence type="predicted"/>
<dbReference type="PANTHER" id="PTHR46531">
    <property type="entry name" value="ZINC TRANSPORTER 6"/>
    <property type="match status" value="1"/>
</dbReference>
<sequence length="432" mass="48357">MIGPVPDVIPVQERSTIDIGSYADKYSYPDPEQDPYLTGKAEMQKSYLNSTIRPLRASSTNFFSSFFAETAVLFARRESLRVIKGLVFTIIAHLYLLNFVVSDHSSALSTFIFISFVQILVLSVSLVEQWARFKIASPSYHHGFDRAIIIASLTSFFLTIIKCASSIFYSLGVFVSSDESVHHFRHPFLISAGGIIFAFNLLIHYFLDPGSNHFTKLIKSCSTNPLQAEFHRLFKVILFSTDQPHPVLALNGASLIVIMLSDVFVLLGSDPRLTDSGASILLNLFVILTVTAWFMKCATVLLHGTFDDLSDTLEKLRLQITTMDGILEVKKHTSEPQFVLAEVIKKVHPVIPNSSIQLIKDDWQTTSKKSQNFTVTLKRAYDKEKTMSSPYPIIAPYEQKNKSISKLSSLIKAKTPKTSVNRLSTLSSLTQQ</sequence>
<keyword evidence="3" id="KW-0862">Zinc</keyword>
<accession>A0ABN7SI17</accession>
<feature type="transmembrane region" description="Helical" evidence="5">
    <location>
        <begin position="82"/>
        <end position="101"/>
    </location>
</feature>
<evidence type="ECO:0000256" key="1">
    <source>
        <dbReference type="ARBA" id="ARBA00004127"/>
    </source>
</evidence>
<feature type="transmembrane region" description="Helical" evidence="5">
    <location>
        <begin position="247"/>
        <end position="268"/>
    </location>
</feature>
<keyword evidence="5" id="KW-0812">Transmembrane</keyword>
<feature type="transmembrane region" description="Helical" evidence="5">
    <location>
        <begin position="107"/>
        <end position="127"/>
    </location>
</feature>
<dbReference type="Proteomes" id="UP001158576">
    <property type="component" value="Chromosome XSR"/>
</dbReference>
<evidence type="ECO:0000256" key="3">
    <source>
        <dbReference type="ARBA" id="ARBA00022833"/>
    </source>
</evidence>
<feature type="transmembrane region" description="Helical" evidence="5">
    <location>
        <begin position="147"/>
        <end position="168"/>
    </location>
</feature>
<dbReference type="InterPro" id="IPR052005">
    <property type="entry name" value="CDF_SLC30A"/>
</dbReference>
<dbReference type="PANTHER" id="PTHR46531:SF1">
    <property type="entry name" value="ZINC TRANSPORTER 6"/>
    <property type="match status" value="1"/>
</dbReference>
<reference evidence="6 7" key="1">
    <citation type="submission" date="2021-04" db="EMBL/GenBank/DDBJ databases">
        <authorList>
            <person name="Bliznina A."/>
        </authorList>
    </citation>
    <scope>NUCLEOTIDE SEQUENCE [LARGE SCALE GENOMIC DNA]</scope>
</reference>
<dbReference type="EMBL" id="OU015569">
    <property type="protein sequence ID" value="CAG5098523.1"/>
    <property type="molecule type" value="Genomic_DNA"/>
</dbReference>
<keyword evidence="2" id="KW-0813">Transport</keyword>
<protein>
    <submittedName>
        <fullName evidence="6">Oidioi.mRNA.OKI2018_I69.XSR.g15746.t1.cds</fullName>
    </submittedName>
</protein>
<gene>
    <name evidence="6" type="ORF">OKIOD_LOCUS7304</name>
</gene>
<evidence type="ECO:0000256" key="2">
    <source>
        <dbReference type="ARBA" id="ARBA00022448"/>
    </source>
</evidence>
<evidence type="ECO:0000313" key="7">
    <source>
        <dbReference type="Proteomes" id="UP001158576"/>
    </source>
</evidence>
<name>A0ABN7SI17_OIKDI</name>
<feature type="transmembrane region" description="Helical" evidence="5">
    <location>
        <begin position="188"/>
        <end position="207"/>
    </location>
</feature>
<keyword evidence="4" id="KW-0406">Ion transport</keyword>